<evidence type="ECO:0000313" key="23">
    <source>
        <dbReference type="Proteomes" id="UP001595444"/>
    </source>
</evidence>
<keyword evidence="17 19" id="KW-0406">Ion transport</keyword>
<evidence type="ECO:0000256" key="9">
    <source>
        <dbReference type="ARBA" id="ARBA00022692"/>
    </source>
</evidence>
<feature type="domain" description="Cytochrome c" evidence="21">
    <location>
        <begin position="206"/>
        <end position="287"/>
    </location>
</feature>
<keyword evidence="13 19" id="KW-0249">Electron transport</keyword>
<comment type="cofactor">
    <cofactor evidence="19">
        <name>heme c</name>
        <dbReference type="ChEBI" id="CHEBI:61717"/>
    </cofactor>
    <text evidence="19">Binds 2 heme C groups per subunit.</text>
</comment>
<keyword evidence="4 19" id="KW-0813">Transport</keyword>
<dbReference type="PRINTS" id="PR00605">
    <property type="entry name" value="CYTCHROMECIC"/>
</dbReference>
<keyword evidence="11" id="KW-0677">Repeat</keyword>
<dbReference type="Gene3D" id="1.10.760.10">
    <property type="entry name" value="Cytochrome c-like domain"/>
    <property type="match status" value="2"/>
</dbReference>
<evidence type="ECO:0000256" key="8">
    <source>
        <dbReference type="ARBA" id="ARBA00022660"/>
    </source>
</evidence>
<dbReference type="InterPro" id="IPR008168">
    <property type="entry name" value="Cyt_C_IC"/>
</dbReference>
<evidence type="ECO:0000313" key="22">
    <source>
        <dbReference type="EMBL" id="MFC3052757.1"/>
    </source>
</evidence>
<dbReference type="Proteomes" id="UP001595444">
    <property type="component" value="Unassembled WGS sequence"/>
</dbReference>
<dbReference type="PROSITE" id="PS51007">
    <property type="entry name" value="CYTC"/>
    <property type="match status" value="2"/>
</dbReference>
<dbReference type="InterPro" id="IPR050597">
    <property type="entry name" value="Cytochrome_c_Oxidase_Subunit"/>
</dbReference>
<evidence type="ECO:0000256" key="5">
    <source>
        <dbReference type="ARBA" id="ARBA00022475"/>
    </source>
</evidence>
<accession>A0ABV7D6H4</accession>
<evidence type="ECO:0000256" key="4">
    <source>
        <dbReference type="ARBA" id="ARBA00022448"/>
    </source>
</evidence>
<dbReference type="PIRSF" id="PIRSF000006">
    <property type="entry name" value="Cbb3-Cox_fixP"/>
    <property type="match status" value="1"/>
</dbReference>
<dbReference type="Pfam" id="PF13442">
    <property type="entry name" value="Cytochrome_CBB3"/>
    <property type="match status" value="2"/>
</dbReference>
<keyword evidence="12 19" id="KW-0375">Hydrogen ion transport</keyword>
<evidence type="ECO:0000256" key="11">
    <source>
        <dbReference type="ARBA" id="ARBA00022737"/>
    </source>
</evidence>
<dbReference type="RefSeq" id="WP_194213595.1">
    <property type="nucleotide sequence ID" value="NZ_CP061205.1"/>
</dbReference>
<comment type="similarity">
    <text evidence="3 19">Belongs to the CcoP / FixP family.</text>
</comment>
<keyword evidence="16 19" id="KW-0408">Iron</keyword>
<feature type="domain" description="Cytochrome c" evidence="21">
    <location>
        <begin position="115"/>
        <end position="202"/>
    </location>
</feature>
<keyword evidence="18 19" id="KW-0472">Membrane</keyword>
<dbReference type="Gene3D" id="6.10.280.130">
    <property type="match status" value="1"/>
</dbReference>
<proteinExistence type="inferred from homology"/>
<evidence type="ECO:0000256" key="3">
    <source>
        <dbReference type="ARBA" id="ARBA00006113"/>
    </source>
</evidence>
<evidence type="ECO:0000256" key="15">
    <source>
        <dbReference type="ARBA" id="ARBA00023002"/>
    </source>
</evidence>
<keyword evidence="7 19" id="KW-0349">Heme</keyword>
<evidence type="ECO:0000256" key="2">
    <source>
        <dbReference type="ARBA" id="ARBA00004673"/>
    </source>
</evidence>
<evidence type="ECO:0000256" key="13">
    <source>
        <dbReference type="ARBA" id="ARBA00022982"/>
    </source>
</evidence>
<evidence type="ECO:0000256" key="7">
    <source>
        <dbReference type="ARBA" id="ARBA00022617"/>
    </source>
</evidence>
<dbReference type="InterPro" id="IPR038414">
    <property type="entry name" value="CcoP_N_sf"/>
</dbReference>
<comment type="pathway">
    <text evidence="2 19">Energy metabolism; oxidative phosphorylation.</text>
</comment>
<evidence type="ECO:0000256" key="1">
    <source>
        <dbReference type="ARBA" id="ARBA00004533"/>
    </source>
</evidence>
<keyword evidence="10 19" id="KW-0479">Metal-binding</keyword>
<comment type="caution">
    <text evidence="22">The sequence shown here is derived from an EMBL/GenBank/DDBJ whole genome shotgun (WGS) entry which is preliminary data.</text>
</comment>
<name>A0ABV7D6H4_9PROT</name>
<keyword evidence="6 19" id="KW-0997">Cell inner membrane</keyword>
<evidence type="ECO:0000256" key="20">
    <source>
        <dbReference type="SAM" id="Phobius"/>
    </source>
</evidence>
<keyword evidence="14 20" id="KW-1133">Transmembrane helix</keyword>
<evidence type="ECO:0000256" key="6">
    <source>
        <dbReference type="ARBA" id="ARBA00022519"/>
    </source>
</evidence>
<evidence type="ECO:0000256" key="18">
    <source>
        <dbReference type="ARBA" id="ARBA00023136"/>
    </source>
</evidence>
<sequence length="290" mass="31507">MTKKQNEIDKISGVQTTGHEWDGIKELDNPMPRWWLIVFYLCIIWAIGYWVVYPAWPTLSGDGERGGTEGSQGWTQYKQLKEAQAEIVARKAVYQGRFDQASYAEIKEDPSLYAFALAGGKAAFGDNCATCHGTGGAGASGYPNLNDDDWLWGGDIDAIEQTLRYGVRSGHDEARFNEMPAFGSFMDTADIQAVADYVYAVAHGEALPEAGEAIFDEQCSVCHGSAGVGVQELGGPKLADAIWLYGGSKSDIVAQIRNPKHGIMPAWDGRLSDSTIRQLTVYVHSLGGGE</sequence>
<keyword evidence="15 19" id="KW-0560">Oxidoreductase</keyword>
<evidence type="ECO:0000256" key="16">
    <source>
        <dbReference type="ARBA" id="ARBA00023004"/>
    </source>
</evidence>
<comment type="function">
    <text evidence="19">C-type cytochrome. Part of the cbb3-type cytochrome c oxidase complex.</text>
</comment>
<dbReference type="SUPFAM" id="SSF46626">
    <property type="entry name" value="Cytochrome c"/>
    <property type="match status" value="2"/>
</dbReference>
<evidence type="ECO:0000256" key="14">
    <source>
        <dbReference type="ARBA" id="ARBA00022989"/>
    </source>
</evidence>
<dbReference type="InterPro" id="IPR004678">
    <property type="entry name" value="Cyt_c_oxidase_cbb3_su3"/>
</dbReference>
<dbReference type="PANTHER" id="PTHR33751">
    <property type="entry name" value="CBB3-TYPE CYTOCHROME C OXIDASE SUBUNIT FIXP"/>
    <property type="match status" value="1"/>
</dbReference>
<comment type="subunit">
    <text evidence="19">Component of the cbb3-type cytochrome c oxidase.</text>
</comment>
<protein>
    <recommendedName>
        <fullName evidence="19">Cbb3-type cytochrome c oxidase subunit</fullName>
    </recommendedName>
</protein>
<evidence type="ECO:0000256" key="12">
    <source>
        <dbReference type="ARBA" id="ARBA00022781"/>
    </source>
</evidence>
<evidence type="ECO:0000256" key="19">
    <source>
        <dbReference type="PIRNR" id="PIRNR000006"/>
    </source>
</evidence>
<feature type="transmembrane region" description="Helical" evidence="20">
    <location>
        <begin position="34"/>
        <end position="56"/>
    </location>
</feature>
<reference evidence="23" key="1">
    <citation type="journal article" date="2019" name="Int. J. Syst. Evol. Microbiol.">
        <title>The Global Catalogue of Microorganisms (GCM) 10K type strain sequencing project: providing services to taxonomists for standard genome sequencing and annotation.</title>
        <authorList>
            <consortium name="The Broad Institute Genomics Platform"/>
            <consortium name="The Broad Institute Genome Sequencing Center for Infectious Disease"/>
            <person name="Wu L."/>
            <person name="Ma J."/>
        </authorList>
    </citation>
    <scope>NUCLEOTIDE SEQUENCE [LARGE SCALE GENOMIC DNA]</scope>
    <source>
        <strain evidence="23">KCTC 62164</strain>
    </source>
</reference>
<dbReference type="Pfam" id="PF14715">
    <property type="entry name" value="FixP_N"/>
    <property type="match status" value="1"/>
</dbReference>
<evidence type="ECO:0000256" key="17">
    <source>
        <dbReference type="ARBA" id="ARBA00023065"/>
    </source>
</evidence>
<dbReference type="NCBIfam" id="TIGR00782">
    <property type="entry name" value="ccoP"/>
    <property type="match status" value="1"/>
</dbReference>
<comment type="subcellular location">
    <subcellularLocation>
        <location evidence="1 19">Cell inner membrane</location>
    </subcellularLocation>
</comment>
<dbReference type="PANTHER" id="PTHR33751:SF1">
    <property type="entry name" value="CBB3-TYPE CYTOCHROME C OXIDASE SUBUNIT FIXP"/>
    <property type="match status" value="1"/>
</dbReference>
<gene>
    <name evidence="22" type="primary">ccoP</name>
    <name evidence="22" type="ORF">ACFOKA_12655</name>
</gene>
<keyword evidence="5 19" id="KW-1003">Cell membrane</keyword>
<keyword evidence="23" id="KW-1185">Reference proteome</keyword>
<dbReference type="InterPro" id="IPR032858">
    <property type="entry name" value="CcoP_N"/>
</dbReference>
<organism evidence="22 23">
    <name type="scientific">Kordiimonas pumila</name>
    <dbReference type="NCBI Taxonomy" id="2161677"/>
    <lineage>
        <taxon>Bacteria</taxon>
        <taxon>Pseudomonadati</taxon>
        <taxon>Pseudomonadota</taxon>
        <taxon>Alphaproteobacteria</taxon>
        <taxon>Kordiimonadales</taxon>
        <taxon>Kordiimonadaceae</taxon>
        <taxon>Kordiimonas</taxon>
    </lineage>
</organism>
<dbReference type="InterPro" id="IPR036909">
    <property type="entry name" value="Cyt_c-like_dom_sf"/>
</dbReference>
<dbReference type="EMBL" id="JBHRSL010000010">
    <property type="protein sequence ID" value="MFC3052757.1"/>
    <property type="molecule type" value="Genomic_DNA"/>
</dbReference>
<keyword evidence="9 20" id="KW-0812">Transmembrane</keyword>
<evidence type="ECO:0000256" key="10">
    <source>
        <dbReference type="ARBA" id="ARBA00022723"/>
    </source>
</evidence>
<keyword evidence="8 19" id="KW-0679">Respiratory chain</keyword>
<evidence type="ECO:0000259" key="21">
    <source>
        <dbReference type="PROSITE" id="PS51007"/>
    </source>
</evidence>
<dbReference type="InterPro" id="IPR009056">
    <property type="entry name" value="Cyt_c-like_dom"/>
</dbReference>